<gene>
    <name evidence="2 4" type="ORF">BDZ99DRAFT_492915</name>
</gene>
<evidence type="ECO:0000256" key="1">
    <source>
        <dbReference type="SAM" id="MobiDB-lite"/>
    </source>
</evidence>
<accession>A0A6A6Z7C3</accession>
<name>A0A6A6Z7C3_9PEZI</name>
<protein>
    <submittedName>
        <fullName evidence="2 4">Uncharacterized protein</fullName>
    </submittedName>
</protein>
<feature type="region of interest" description="Disordered" evidence="1">
    <location>
        <begin position="1"/>
        <end position="26"/>
    </location>
</feature>
<reference evidence="4" key="3">
    <citation type="submission" date="2025-04" db="UniProtKB">
        <authorList>
            <consortium name="RefSeq"/>
        </authorList>
    </citation>
    <scope>IDENTIFICATION</scope>
    <source>
        <strain evidence="4">CBS 304.34</strain>
    </source>
</reference>
<sequence length="251" mass="28237">MSHSSIAPPSPPYPPPTHPSADTSARDGADPGFTTVFIFIRQHWWTALCKSAFKNIEVDYLFEAGWFDENGILDINDPRYEPIVSLLIYTHASIIEKAGVLATQAIKPYWIHDHKSGGARVVFKVKPKVGHAWVYMAKMPGRGYIDRRTDRTAYLKSIGQPDEDVDPEAEMNHAKLDLAYYHQKLLKNDKAPIPESVRCGGEAVEVSSESEGDFDRDDEAAYRESKEAYNSGECNGFQAKPKKKKKFMGVW</sequence>
<reference evidence="4" key="2">
    <citation type="submission" date="2020-04" db="EMBL/GenBank/DDBJ databases">
        <authorList>
            <consortium name="NCBI Genome Project"/>
        </authorList>
    </citation>
    <scope>NUCLEOTIDE SEQUENCE</scope>
    <source>
        <strain evidence="4">CBS 304.34</strain>
    </source>
</reference>
<evidence type="ECO:0000313" key="2">
    <source>
        <dbReference type="EMBL" id="KAF2817002.1"/>
    </source>
</evidence>
<evidence type="ECO:0000313" key="3">
    <source>
        <dbReference type="Proteomes" id="UP000504636"/>
    </source>
</evidence>
<dbReference type="GeneID" id="54464086"/>
<dbReference type="RefSeq" id="XP_033583966.1">
    <property type="nucleotide sequence ID" value="XM_033723193.1"/>
</dbReference>
<feature type="compositionally biased region" description="Pro residues" evidence="1">
    <location>
        <begin position="8"/>
        <end position="18"/>
    </location>
</feature>
<reference evidence="2 4" key="1">
    <citation type="journal article" date="2020" name="Stud. Mycol.">
        <title>101 Dothideomycetes genomes: a test case for predicting lifestyles and emergence of pathogens.</title>
        <authorList>
            <person name="Haridas S."/>
            <person name="Albert R."/>
            <person name="Binder M."/>
            <person name="Bloem J."/>
            <person name="Labutti K."/>
            <person name="Salamov A."/>
            <person name="Andreopoulos B."/>
            <person name="Baker S."/>
            <person name="Barry K."/>
            <person name="Bills G."/>
            <person name="Bluhm B."/>
            <person name="Cannon C."/>
            <person name="Castanera R."/>
            <person name="Culley D."/>
            <person name="Daum C."/>
            <person name="Ezra D."/>
            <person name="Gonzalez J."/>
            <person name="Henrissat B."/>
            <person name="Kuo A."/>
            <person name="Liang C."/>
            <person name="Lipzen A."/>
            <person name="Lutzoni F."/>
            <person name="Magnuson J."/>
            <person name="Mondo S."/>
            <person name="Nolan M."/>
            <person name="Ohm R."/>
            <person name="Pangilinan J."/>
            <person name="Park H.-J."/>
            <person name="Ramirez L."/>
            <person name="Alfaro M."/>
            <person name="Sun H."/>
            <person name="Tritt A."/>
            <person name="Yoshinaga Y."/>
            <person name="Zwiers L.-H."/>
            <person name="Turgeon B."/>
            <person name="Goodwin S."/>
            <person name="Spatafora J."/>
            <person name="Crous P."/>
            <person name="Grigoriev I."/>
        </authorList>
    </citation>
    <scope>NUCLEOTIDE SEQUENCE</scope>
    <source>
        <strain evidence="2 4">CBS 304.34</strain>
    </source>
</reference>
<keyword evidence="3" id="KW-1185">Reference proteome</keyword>
<dbReference type="AlphaFoldDB" id="A0A6A6Z7C3"/>
<dbReference type="OrthoDB" id="3801194at2759"/>
<proteinExistence type="predicted"/>
<evidence type="ECO:0000313" key="4">
    <source>
        <dbReference type="RefSeq" id="XP_033583966.1"/>
    </source>
</evidence>
<dbReference type="EMBL" id="MU003692">
    <property type="protein sequence ID" value="KAF2817002.1"/>
    <property type="molecule type" value="Genomic_DNA"/>
</dbReference>
<organism evidence="2">
    <name type="scientific">Mytilinidion resinicola</name>
    <dbReference type="NCBI Taxonomy" id="574789"/>
    <lineage>
        <taxon>Eukaryota</taxon>
        <taxon>Fungi</taxon>
        <taxon>Dikarya</taxon>
        <taxon>Ascomycota</taxon>
        <taxon>Pezizomycotina</taxon>
        <taxon>Dothideomycetes</taxon>
        <taxon>Pleosporomycetidae</taxon>
        <taxon>Mytilinidiales</taxon>
        <taxon>Mytilinidiaceae</taxon>
        <taxon>Mytilinidion</taxon>
    </lineage>
</organism>
<dbReference type="Proteomes" id="UP000504636">
    <property type="component" value="Unplaced"/>
</dbReference>